<keyword evidence="1" id="KW-0472">Membrane</keyword>
<evidence type="ECO:0008006" key="4">
    <source>
        <dbReference type="Google" id="ProtNLM"/>
    </source>
</evidence>
<keyword evidence="3" id="KW-1185">Reference proteome</keyword>
<dbReference type="Pfam" id="PF15156">
    <property type="entry name" value="CLN6"/>
    <property type="match status" value="1"/>
</dbReference>
<feature type="transmembrane region" description="Helical" evidence="1">
    <location>
        <begin position="123"/>
        <end position="141"/>
    </location>
</feature>
<name>A0AAV6GIZ8_9TELE</name>
<feature type="transmembrane region" description="Helical" evidence="1">
    <location>
        <begin position="207"/>
        <end position="229"/>
    </location>
</feature>
<dbReference type="GO" id="GO:0007040">
    <property type="term" value="P:lysosome organization"/>
    <property type="evidence" value="ECO:0007669"/>
    <property type="project" value="TreeGrafter"/>
</dbReference>
<dbReference type="GO" id="GO:0005783">
    <property type="term" value="C:endoplasmic reticulum"/>
    <property type="evidence" value="ECO:0007669"/>
    <property type="project" value="TreeGrafter"/>
</dbReference>
<accession>A0AAV6GIZ8</accession>
<evidence type="ECO:0000256" key="1">
    <source>
        <dbReference type="SAM" id="Phobius"/>
    </source>
</evidence>
<organism evidence="2 3">
    <name type="scientific">Alosa alosa</name>
    <name type="common">allis shad</name>
    <dbReference type="NCBI Taxonomy" id="278164"/>
    <lineage>
        <taxon>Eukaryota</taxon>
        <taxon>Metazoa</taxon>
        <taxon>Chordata</taxon>
        <taxon>Craniata</taxon>
        <taxon>Vertebrata</taxon>
        <taxon>Euteleostomi</taxon>
        <taxon>Actinopterygii</taxon>
        <taxon>Neopterygii</taxon>
        <taxon>Teleostei</taxon>
        <taxon>Clupei</taxon>
        <taxon>Clupeiformes</taxon>
        <taxon>Clupeoidei</taxon>
        <taxon>Clupeidae</taxon>
        <taxon>Alosa</taxon>
    </lineage>
</organism>
<keyword evidence="1" id="KW-1133">Transmembrane helix</keyword>
<dbReference type="GO" id="GO:0016020">
    <property type="term" value="C:membrane"/>
    <property type="evidence" value="ECO:0007669"/>
    <property type="project" value="TreeGrafter"/>
</dbReference>
<dbReference type="Proteomes" id="UP000823561">
    <property type="component" value="Chromosome 11"/>
</dbReference>
<evidence type="ECO:0000313" key="3">
    <source>
        <dbReference type="Proteomes" id="UP000823561"/>
    </source>
</evidence>
<gene>
    <name evidence="2" type="ORF">AALO_G00154080</name>
</gene>
<comment type="caution">
    <text evidence="2">The sequence shown here is derived from an EMBL/GenBank/DDBJ whole genome shotgun (WGS) entry which is preliminary data.</text>
</comment>
<dbReference type="EMBL" id="JADWDJ010000011">
    <property type="protein sequence ID" value="KAG5273665.1"/>
    <property type="molecule type" value="Genomic_DNA"/>
</dbReference>
<dbReference type="InterPro" id="IPR029255">
    <property type="entry name" value="CLN6"/>
</dbReference>
<dbReference type="PANTHER" id="PTHR16244">
    <property type="entry name" value="CEROID-LIPOFUSCINOSIS NEURONAL PROTEIN 6"/>
    <property type="match status" value="1"/>
</dbReference>
<proteinExistence type="predicted"/>
<keyword evidence="1" id="KW-0812">Transmembrane</keyword>
<dbReference type="AlphaFoldDB" id="A0AAV6GIZ8"/>
<sequence>MQNWLLYCGRAIVIIMCPVEWCPPNRPSPADYIHLASNLLTALLLLKITQRSPKMLPHSAMQLSIIIFAMGTSMHLVGDSITQRLILSGYQPHLPLRENPIIQNVTPKTLIYSFELVSYYDEGLGHVMWGVPFLLILFLYFTGCFTHSEEERSMPYSAWLLLGPSALFYWCVITEGQIFILFTFTLFAMAAMVVQQRHRGFGLNSNGLFLLSSFSVAMALVVLWVAFLWHDPVLRKRYPGVMYVPRPRAFYTLHILKTHQPHGYPSSQG</sequence>
<reference evidence="2" key="1">
    <citation type="submission" date="2020-10" db="EMBL/GenBank/DDBJ databases">
        <title>Chromosome-scale genome assembly of the Allis shad, Alosa alosa.</title>
        <authorList>
            <person name="Margot Z."/>
            <person name="Christophe K."/>
            <person name="Cabau C."/>
            <person name="Louis A."/>
            <person name="Berthelot C."/>
            <person name="Parey E."/>
            <person name="Roest Crollius H."/>
            <person name="Montfort J."/>
            <person name="Robinson-Rechavi M."/>
            <person name="Bucao C."/>
            <person name="Bouchez O."/>
            <person name="Gislard M."/>
            <person name="Lluch J."/>
            <person name="Milhes M."/>
            <person name="Lampietro C."/>
            <person name="Lopez Roques C."/>
            <person name="Donnadieu C."/>
            <person name="Braasch I."/>
            <person name="Desvignes T."/>
            <person name="Postlethwait J."/>
            <person name="Bobe J."/>
            <person name="Guiguen Y."/>
        </authorList>
    </citation>
    <scope>NUCLEOTIDE SEQUENCE</scope>
    <source>
        <strain evidence="2">M-15738</strain>
        <tissue evidence="2">Blood</tissue>
    </source>
</reference>
<evidence type="ECO:0000313" key="2">
    <source>
        <dbReference type="EMBL" id="KAG5273665.1"/>
    </source>
</evidence>
<protein>
    <recommendedName>
        <fullName evidence="4">Ceroid-lipofuscinosis neuronal protein 6</fullName>
    </recommendedName>
</protein>
<dbReference type="PANTHER" id="PTHR16244:SF2">
    <property type="entry name" value="CEROID-LIPOFUSCINOSIS NEURONAL PROTEIN 6"/>
    <property type="match status" value="1"/>
</dbReference>
<feature type="transmembrane region" description="Helical" evidence="1">
    <location>
        <begin position="176"/>
        <end position="195"/>
    </location>
</feature>